<dbReference type="SMART" id="SM00355">
    <property type="entry name" value="ZnF_C2H2"/>
    <property type="match status" value="3"/>
</dbReference>
<evidence type="ECO:0000256" key="5">
    <source>
        <dbReference type="ARBA" id="ARBA00023015"/>
    </source>
</evidence>
<evidence type="ECO:0000256" key="1">
    <source>
        <dbReference type="ARBA" id="ARBA00022723"/>
    </source>
</evidence>
<dbReference type="PROSITE" id="PS50157">
    <property type="entry name" value="ZINC_FINGER_C2H2_2"/>
    <property type="match status" value="1"/>
</dbReference>
<dbReference type="InterPro" id="IPR055186">
    <property type="entry name" value="C2H2-2nd_BIRD-IDD"/>
</dbReference>
<dbReference type="EMBL" id="JBANAX010000447">
    <property type="protein sequence ID" value="KAL1208610.1"/>
    <property type="molecule type" value="Genomic_DNA"/>
</dbReference>
<gene>
    <name evidence="11" type="ORF">V5N11_008085</name>
</gene>
<evidence type="ECO:0000256" key="9">
    <source>
        <dbReference type="SAM" id="MobiDB-lite"/>
    </source>
</evidence>
<keyword evidence="4" id="KW-0862">Zinc</keyword>
<dbReference type="FunFam" id="3.30.160.60:FF:000554">
    <property type="entry name" value="protein indeterminate-domain 12-like"/>
    <property type="match status" value="1"/>
</dbReference>
<dbReference type="FunFam" id="3.30.160.60:FF:000131">
    <property type="entry name" value="protein indeterminate-domain 5, chloroplastic-like"/>
    <property type="match status" value="1"/>
</dbReference>
<evidence type="ECO:0000256" key="3">
    <source>
        <dbReference type="ARBA" id="ARBA00022771"/>
    </source>
</evidence>
<evidence type="ECO:0000256" key="8">
    <source>
        <dbReference type="PROSITE-ProRule" id="PRU00042"/>
    </source>
</evidence>
<accession>A0ABD1APC7</accession>
<dbReference type="Proteomes" id="UP001558713">
    <property type="component" value="Unassembled WGS sequence"/>
</dbReference>
<dbReference type="Gene3D" id="3.30.160.60">
    <property type="entry name" value="Classic Zinc Finger"/>
    <property type="match status" value="2"/>
</dbReference>
<dbReference type="InterPro" id="IPR055187">
    <property type="entry name" value="C2CH-3rd_BIRD-IDD"/>
</dbReference>
<keyword evidence="2" id="KW-0677">Repeat</keyword>
<feature type="compositionally biased region" description="Polar residues" evidence="9">
    <location>
        <begin position="21"/>
        <end position="37"/>
    </location>
</feature>
<evidence type="ECO:0000256" key="6">
    <source>
        <dbReference type="ARBA" id="ARBA00023125"/>
    </source>
</evidence>
<dbReference type="Pfam" id="PF22995">
    <property type="entry name" value="C2CH-3rd_BIRD-IDD"/>
    <property type="match status" value="1"/>
</dbReference>
<dbReference type="PANTHER" id="PTHR10593">
    <property type="entry name" value="SERINE/THREONINE-PROTEIN KINASE RIO"/>
    <property type="match status" value="1"/>
</dbReference>
<feature type="region of interest" description="Disordered" evidence="9">
    <location>
        <begin position="266"/>
        <end position="285"/>
    </location>
</feature>
<protein>
    <submittedName>
        <fullName evidence="11">Protein indeterminate-domain 13</fullName>
    </submittedName>
</protein>
<evidence type="ECO:0000313" key="11">
    <source>
        <dbReference type="EMBL" id="KAL1208610.1"/>
    </source>
</evidence>
<dbReference type="Pfam" id="PF12874">
    <property type="entry name" value="zf-met"/>
    <property type="match status" value="1"/>
</dbReference>
<keyword evidence="6" id="KW-0238">DNA-binding</keyword>
<sequence length="461" mass="51567">MMIPHNHDRLTLSSFVHDQEQIFPNPNPNSEPASTNTCKRKRNLPGNPDPNAEVIALSPKSLMATNRFFCELCNKGFQREQNLQLHKRGHNLPWKLKQRMNKDDQVKKKVYICPEKSCVHHDPARALGDLTGIKKHFSRKHGEKKWKCDKCSKKYAVISDWKAHSKICGSRDYRCDCGTLFSRKDSLITHRAFCDVLAEENAKLFSGPSLLAANSTISTVTNTNSPILIQSQLDQSLTSAANLNINNNIHTTFLGQNFTSSDPIPQQANAFTLSSSPPSPRNASDHLWKLQGEECSHQWLLNECMNNNNKNVDEIKKGNIYGGSNLTGANIESLLWYNQEARNLASFSATTLLQKVAQMGSSSSSKTSTMFGLMTSSIFNNTMPNSNCLKAKNREEELTRDFLGVGSHDHDQQRLRHHHHFPSSVPFTVNNDIPKLAETIVGGKAEATGDMASDSEITRFC</sequence>
<feature type="region of interest" description="Disordered" evidence="9">
    <location>
        <begin position="21"/>
        <end position="50"/>
    </location>
</feature>
<keyword evidence="1" id="KW-0479">Metal-binding</keyword>
<evidence type="ECO:0000313" key="12">
    <source>
        <dbReference type="Proteomes" id="UP001558713"/>
    </source>
</evidence>
<keyword evidence="3 8" id="KW-0863">Zinc-finger</keyword>
<dbReference type="InterPro" id="IPR013087">
    <property type="entry name" value="Znf_C2H2_type"/>
</dbReference>
<evidence type="ECO:0000256" key="4">
    <source>
        <dbReference type="ARBA" id="ARBA00022833"/>
    </source>
</evidence>
<comment type="caution">
    <text evidence="11">The sequence shown here is derived from an EMBL/GenBank/DDBJ whole genome shotgun (WGS) entry which is preliminary data.</text>
</comment>
<dbReference type="InterPro" id="IPR055185">
    <property type="entry name" value="C2CH-4th_BIRD-IDD"/>
</dbReference>
<reference evidence="11 12" key="1">
    <citation type="submission" date="2024-04" db="EMBL/GenBank/DDBJ databases">
        <title>Genome assembly C_amara_ONT_v2.</title>
        <authorList>
            <person name="Yant L."/>
            <person name="Moore C."/>
            <person name="Slenker M."/>
        </authorList>
    </citation>
    <scope>NUCLEOTIDE SEQUENCE [LARGE SCALE GENOMIC DNA]</scope>
    <source>
        <tissue evidence="11">Leaf</tissue>
    </source>
</reference>
<proteinExistence type="predicted"/>
<keyword evidence="5" id="KW-0805">Transcription regulation</keyword>
<evidence type="ECO:0000256" key="2">
    <source>
        <dbReference type="ARBA" id="ARBA00022737"/>
    </source>
</evidence>
<dbReference type="GO" id="GO:0006355">
    <property type="term" value="P:regulation of DNA-templated transcription"/>
    <property type="evidence" value="ECO:0007669"/>
    <property type="project" value="UniProtKB-ARBA"/>
</dbReference>
<keyword evidence="7" id="KW-0804">Transcription</keyword>
<name>A0ABD1APC7_CARAN</name>
<dbReference type="PANTHER" id="PTHR10593:SF231">
    <property type="entry name" value="PROTEIN INDETERMINATE-DOMAIN 13-RELATED"/>
    <property type="match status" value="1"/>
</dbReference>
<dbReference type="GO" id="GO:0008270">
    <property type="term" value="F:zinc ion binding"/>
    <property type="evidence" value="ECO:0007669"/>
    <property type="project" value="UniProtKB-KW"/>
</dbReference>
<feature type="compositionally biased region" description="Polar residues" evidence="9">
    <location>
        <begin position="266"/>
        <end position="276"/>
    </location>
</feature>
<evidence type="ECO:0000259" key="10">
    <source>
        <dbReference type="PROSITE" id="PS50157"/>
    </source>
</evidence>
<keyword evidence="12" id="KW-1185">Reference proteome</keyword>
<dbReference type="AlphaFoldDB" id="A0ABD1APC7"/>
<dbReference type="InterPro" id="IPR031140">
    <property type="entry name" value="IDD1-16"/>
</dbReference>
<dbReference type="SUPFAM" id="SSF57667">
    <property type="entry name" value="beta-beta-alpha zinc fingers"/>
    <property type="match status" value="1"/>
</dbReference>
<dbReference type="Pfam" id="PF22996">
    <property type="entry name" value="C2H2-2nd_BIRD-IDD"/>
    <property type="match status" value="1"/>
</dbReference>
<feature type="domain" description="C2H2-type" evidence="10">
    <location>
        <begin position="68"/>
        <end position="90"/>
    </location>
</feature>
<dbReference type="PROSITE" id="PS00028">
    <property type="entry name" value="ZINC_FINGER_C2H2_1"/>
    <property type="match status" value="1"/>
</dbReference>
<dbReference type="Pfam" id="PF22992">
    <property type="entry name" value="C2CH-4th_BIRD-IDD"/>
    <property type="match status" value="1"/>
</dbReference>
<organism evidence="11 12">
    <name type="scientific">Cardamine amara subsp. amara</name>
    <dbReference type="NCBI Taxonomy" id="228776"/>
    <lineage>
        <taxon>Eukaryota</taxon>
        <taxon>Viridiplantae</taxon>
        <taxon>Streptophyta</taxon>
        <taxon>Embryophyta</taxon>
        <taxon>Tracheophyta</taxon>
        <taxon>Spermatophyta</taxon>
        <taxon>Magnoliopsida</taxon>
        <taxon>eudicotyledons</taxon>
        <taxon>Gunneridae</taxon>
        <taxon>Pentapetalae</taxon>
        <taxon>rosids</taxon>
        <taxon>malvids</taxon>
        <taxon>Brassicales</taxon>
        <taxon>Brassicaceae</taxon>
        <taxon>Cardamineae</taxon>
        <taxon>Cardamine</taxon>
    </lineage>
</organism>
<evidence type="ECO:0000256" key="7">
    <source>
        <dbReference type="ARBA" id="ARBA00023163"/>
    </source>
</evidence>
<dbReference type="InterPro" id="IPR036236">
    <property type="entry name" value="Znf_C2H2_sf"/>
</dbReference>
<dbReference type="GO" id="GO:0003677">
    <property type="term" value="F:DNA binding"/>
    <property type="evidence" value="ECO:0007669"/>
    <property type="project" value="UniProtKB-KW"/>
</dbReference>